<keyword evidence="2" id="KW-0472">Membrane</keyword>
<evidence type="ECO:0000256" key="2">
    <source>
        <dbReference type="SAM" id="Phobius"/>
    </source>
</evidence>
<accession>A0A8J3NK74</accession>
<keyword evidence="4" id="KW-1185">Reference proteome</keyword>
<gene>
    <name evidence="3" type="ORF">Cba03nite_51360</name>
</gene>
<reference evidence="3 4" key="1">
    <citation type="submission" date="2021-01" db="EMBL/GenBank/DDBJ databases">
        <title>Whole genome shotgun sequence of Catellatospora bangladeshensis NBRC 107357.</title>
        <authorList>
            <person name="Komaki H."/>
            <person name="Tamura T."/>
        </authorList>
    </citation>
    <scope>NUCLEOTIDE SEQUENCE [LARGE SCALE GENOMIC DNA]</scope>
    <source>
        <strain evidence="3 4">NBRC 107357</strain>
    </source>
</reference>
<name>A0A8J3NK74_9ACTN</name>
<evidence type="ECO:0000256" key="1">
    <source>
        <dbReference type="SAM" id="MobiDB-lite"/>
    </source>
</evidence>
<keyword evidence="2" id="KW-0812">Transmembrane</keyword>
<sequence length="596" mass="61283">MADPQAPVDDPSTGAAVSAPETVISLDRDPYADTAPAPARRRPLPLILASVVAVVLLLGVGAYAVYRFAFGDGRRAEELVPASAGLFATIDLETGLEQQLKLFRLAQKAPRADGDGARQRDEALGELLKRIGLDGVDVDRDVLSWLGRRAGIAMWLDGGQPYVLITAASTDSGKAGTGLTRLRDGVKDASLGFVARDGVVLVAIGEKDGQRAADRAFAEAQRAPLAEAQPFAADRAWLEGDQLAVIWADLAAYQEVTTAGLRAGMTEAEQQEVLGGTPKAQGRLIVGVRATGTGLEARYRTFGAQTPAPAAHDAVAKLGALPGDTNVGVVARLPQGLAAQANTVTSPYQAVLGLVMMQAMATATAGEEVDLSALEELENGPTPGPGEPESLGPDLTKAEQKELARLLSKDPEELTEAEARRAEELMGLPEGVLTDQGGLDGPEGAGSMTDPFGMFAALDGAAVSVAARFGQGQDPAVRVTAEARDAAGAGRLADLLGGGLAGPTAGPKGGLTTTTAGNVVTATTAGYTPGSGTLAERPTFQQAVAGAPAGTDLAVYLDLANLLPQDQRERLPFEALAVLQGSDGGDQTGVIRLIMR</sequence>
<evidence type="ECO:0000313" key="3">
    <source>
        <dbReference type="EMBL" id="GIF83787.1"/>
    </source>
</evidence>
<comment type="caution">
    <text evidence="3">The sequence shown here is derived from an EMBL/GenBank/DDBJ whole genome shotgun (WGS) entry which is preliminary data.</text>
</comment>
<proteinExistence type="predicted"/>
<dbReference type="RefSeq" id="WP_203751093.1">
    <property type="nucleotide sequence ID" value="NZ_BONF01000031.1"/>
</dbReference>
<evidence type="ECO:0000313" key="4">
    <source>
        <dbReference type="Proteomes" id="UP000601223"/>
    </source>
</evidence>
<feature type="transmembrane region" description="Helical" evidence="2">
    <location>
        <begin position="46"/>
        <end position="66"/>
    </location>
</feature>
<dbReference type="EMBL" id="BONF01000031">
    <property type="protein sequence ID" value="GIF83787.1"/>
    <property type="molecule type" value="Genomic_DNA"/>
</dbReference>
<keyword evidence="2" id="KW-1133">Transmembrane helix</keyword>
<protein>
    <recommendedName>
        <fullName evidence="5">DUF3352 domain-containing protein</fullName>
    </recommendedName>
</protein>
<evidence type="ECO:0008006" key="5">
    <source>
        <dbReference type="Google" id="ProtNLM"/>
    </source>
</evidence>
<dbReference type="Proteomes" id="UP000601223">
    <property type="component" value="Unassembled WGS sequence"/>
</dbReference>
<organism evidence="3 4">
    <name type="scientific">Catellatospora bangladeshensis</name>
    <dbReference type="NCBI Taxonomy" id="310355"/>
    <lineage>
        <taxon>Bacteria</taxon>
        <taxon>Bacillati</taxon>
        <taxon>Actinomycetota</taxon>
        <taxon>Actinomycetes</taxon>
        <taxon>Micromonosporales</taxon>
        <taxon>Micromonosporaceae</taxon>
        <taxon>Catellatospora</taxon>
    </lineage>
</organism>
<feature type="region of interest" description="Disordered" evidence="1">
    <location>
        <begin position="1"/>
        <end position="20"/>
    </location>
</feature>
<dbReference type="AlphaFoldDB" id="A0A8J3NK74"/>